<evidence type="ECO:0000313" key="2">
    <source>
        <dbReference type="Proteomes" id="UP001420932"/>
    </source>
</evidence>
<dbReference type="AlphaFoldDB" id="A0AAP0KXJ2"/>
<organism evidence="1 2">
    <name type="scientific">Stephania yunnanensis</name>
    <dbReference type="NCBI Taxonomy" id="152371"/>
    <lineage>
        <taxon>Eukaryota</taxon>
        <taxon>Viridiplantae</taxon>
        <taxon>Streptophyta</taxon>
        <taxon>Embryophyta</taxon>
        <taxon>Tracheophyta</taxon>
        <taxon>Spermatophyta</taxon>
        <taxon>Magnoliopsida</taxon>
        <taxon>Ranunculales</taxon>
        <taxon>Menispermaceae</taxon>
        <taxon>Menispermoideae</taxon>
        <taxon>Cissampelideae</taxon>
        <taxon>Stephania</taxon>
    </lineage>
</organism>
<accession>A0AAP0KXJ2</accession>
<dbReference type="EMBL" id="JBBNAF010000003">
    <property type="protein sequence ID" value="KAK9159828.1"/>
    <property type="molecule type" value="Genomic_DNA"/>
</dbReference>
<comment type="caution">
    <text evidence="1">The sequence shown here is derived from an EMBL/GenBank/DDBJ whole genome shotgun (WGS) entry which is preliminary data.</text>
</comment>
<proteinExistence type="predicted"/>
<gene>
    <name evidence="1" type="ORF">Syun_006169</name>
</gene>
<evidence type="ECO:0000313" key="1">
    <source>
        <dbReference type="EMBL" id="KAK9159828.1"/>
    </source>
</evidence>
<name>A0AAP0KXJ2_9MAGN</name>
<dbReference type="Proteomes" id="UP001420932">
    <property type="component" value="Unassembled WGS sequence"/>
</dbReference>
<sequence length="73" mass="8485">MGNELYRGLCGKEMKDLNHILQDCLLLSLIWNDFLRRNEVEAMLELPLNQLIIENLSNNMVFKGVGWPTFFAT</sequence>
<keyword evidence="2" id="KW-1185">Reference proteome</keyword>
<reference evidence="1 2" key="1">
    <citation type="submission" date="2024-01" db="EMBL/GenBank/DDBJ databases">
        <title>Genome assemblies of Stephania.</title>
        <authorList>
            <person name="Yang L."/>
        </authorList>
    </citation>
    <scope>NUCLEOTIDE SEQUENCE [LARGE SCALE GENOMIC DNA]</scope>
    <source>
        <strain evidence="1">YNDBR</strain>
        <tissue evidence="1">Leaf</tissue>
    </source>
</reference>
<protein>
    <submittedName>
        <fullName evidence="1">Uncharacterized protein</fullName>
    </submittedName>
</protein>